<keyword evidence="1" id="KW-0614">Plasmid</keyword>
<name>A0ABY3WBL3_9MICC</name>
<gene>
    <name evidence="1" type="ORF">MNQ99_18645</name>
</gene>
<evidence type="ECO:0008006" key="3">
    <source>
        <dbReference type="Google" id="ProtNLM"/>
    </source>
</evidence>
<dbReference type="RefSeq" id="WP_241915442.1">
    <property type="nucleotide sequence ID" value="NZ_CP093327.1"/>
</dbReference>
<accession>A0ABY3WBL3</accession>
<evidence type="ECO:0000313" key="1">
    <source>
        <dbReference type="EMBL" id="UNK47743.1"/>
    </source>
</evidence>
<proteinExistence type="predicted"/>
<organism evidence="1 2">
    <name type="scientific">Arthrobacter sulfonylureivorans</name>
    <dbReference type="NCBI Taxonomy" id="2486855"/>
    <lineage>
        <taxon>Bacteria</taxon>
        <taxon>Bacillati</taxon>
        <taxon>Actinomycetota</taxon>
        <taxon>Actinomycetes</taxon>
        <taxon>Micrococcales</taxon>
        <taxon>Micrococcaceae</taxon>
        <taxon>Arthrobacter</taxon>
    </lineage>
</organism>
<reference evidence="1 2" key="1">
    <citation type="submission" date="2022-03" db="EMBL/GenBank/DDBJ databases">
        <title>Isotopic signatures of nitrous oxide derived from detoxification processes.</title>
        <authorList>
            <person name="Behrendt U."/>
            <person name="Buchen C."/>
            <person name="Well R."/>
            <person name="Ulrich A."/>
            <person name="Rohe L."/>
            <person name="Kolb S."/>
            <person name="Schloter M."/>
            <person name="Horn M.A."/>
            <person name="Augustin J."/>
        </authorList>
    </citation>
    <scope>NUCLEOTIDE SEQUENCE [LARGE SCALE GENOMIC DNA]</scope>
    <source>
        <strain evidence="1 2">S4-C24</strain>
        <plasmid evidence="1 2">p1</plasmid>
    </source>
</reference>
<geneLocation type="plasmid" evidence="1 2">
    <name>p1</name>
</geneLocation>
<dbReference type="EMBL" id="CP093327">
    <property type="protein sequence ID" value="UNK47743.1"/>
    <property type="molecule type" value="Genomic_DNA"/>
</dbReference>
<protein>
    <recommendedName>
        <fullName evidence="3">RES domain-containing protein</fullName>
    </recommendedName>
</protein>
<keyword evidence="2" id="KW-1185">Reference proteome</keyword>
<evidence type="ECO:0000313" key="2">
    <source>
        <dbReference type="Proteomes" id="UP000829069"/>
    </source>
</evidence>
<sequence length="159" mass="17787">MVETAGETAYRVAKDRYGALSVRQNDHVGPLPVGSDPGVGDSRGRYDTLGSTICLADSRRSAYAEVLVGFRMHRARIARTAASIGMRLDEYIEAVTADAAANGVDVPWAIPVDWQMDRSIYEIRLPRHGWWVQIDHPDTLRALEAWRLLRPAPWARSRC</sequence>
<dbReference type="Proteomes" id="UP000829069">
    <property type="component" value="Plasmid p1"/>
</dbReference>